<dbReference type="InterPro" id="IPR011009">
    <property type="entry name" value="Kinase-like_dom_sf"/>
</dbReference>
<keyword evidence="8" id="KW-1185">Reference proteome</keyword>
<dbReference type="SUPFAM" id="SSF56112">
    <property type="entry name" value="Protein kinase-like (PK-like)"/>
    <property type="match status" value="1"/>
</dbReference>
<dbReference type="Pfam" id="PF00069">
    <property type="entry name" value="Pkinase"/>
    <property type="match status" value="1"/>
</dbReference>
<dbReference type="InterPro" id="IPR008271">
    <property type="entry name" value="Ser/Thr_kinase_AS"/>
</dbReference>
<dbReference type="Gene3D" id="1.10.510.10">
    <property type="entry name" value="Transferase(Phosphotransferase) domain 1"/>
    <property type="match status" value="1"/>
</dbReference>
<dbReference type="Proteomes" id="UP001431209">
    <property type="component" value="Unassembled WGS sequence"/>
</dbReference>
<keyword evidence="1 3" id="KW-0547">Nucleotide-binding</keyword>
<feature type="compositionally biased region" description="Low complexity" evidence="5">
    <location>
        <begin position="12"/>
        <end position="25"/>
    </location>
</feature>
<feature type="domain" description="Protein kinase" evidence="6">
    <location>
        <begin position="451"/>
        <end position="710"/>
    </location>
</feature>
<evidence type="ECO:0000256" key="4">
    <source>
        <dbReference type="SAM" id="Coils"/>
    </source>
</evidence>
<feature type="coiled-coil region" evidence="4">
    <location>
        <begin position="94"/>
        <end position="160"/>
    </location>
</feature>
<dbReference type="InterPro" id="IPR053235">
    <property type="entry name" value="Ser_Thr_kinase"/>
</dbReference>
<feature type="region of interest" description="Disordered" evidence="5">
    <location>
        <begin position="69"/>
        <end position="93"/>
    </location>
</feature>
<evidence type="ECO:0000256" key="3">
    <source>
        <dbReference type="PROSITE-ProRule" id="PRU10141"/>
    </source>
</evidence>
<dbReference type="EMBL" id="JAOPGA020000496">
    <property type="protein sequence ID" value="KAL0479062.1"/>
    <property type="molecule type" value="Genomic_DNA"/>
</dbReference>
<evidence type="ECO:0000256" key="5">
    <source>
        <dbReference type="SAM" id="MobiDB-lite"/>
    </source>
</evidence>
<name>A0AAW2YSB7_9EUKA</name>
<protein>
    <recommendedName>
        <fullName evidence="6">Protein kinase domain-containing protein</fullName>
    </recommendedName>
</protein>
<dbReference type="SMART" id="SM00220">
    <property type="entry name" value="S_TKc"/>
    <property type="match status" value="1"/>
</dbReference>
<dbReference type="InterPro" id="IPR000719">
    <property type="entry name" value="Prot_kinase_dom"/>
</dbReference>
<organism evidence="7 8">
    <name type="scientific">Acrasis kona</name>
    <dbReference type="NCBI Taxonomy" id="1008807"/>
    <lineage>
        <taxon>Eukaryota</taxon>
        <taxon>Discoba</taxon>
        <taxon>Heterolobosea</taxon>
        <taxon>Tetramitia</taxon>
        <taxon>Eutetramitia</taxon>
        <taxon>Acrasidae</taxon>
        <taxon>Acrasis</taxon>
    </lineage>
</organism>
<dbReference type="Pfam" id="PF14381">
    <property type="entry name" value="EDR1_CTR1_ARMC3_pept"/>
    <property type="match status" value="1"/>
</dbReference>
<evidence type="ECO:0000256" key="2">
    <source>
        <dbReference type="ARBA" id="ARBA00022840"/>
    </source>
</evidence>
<gene>
    <name evidence="7" type="ORF">AKO1_007888</name>
</gene>
<keyword evidence="2 3" id="KW-0067">ATP-binding</keyword>
<comment type="caution">
    <text evidence="7">The sequence shown here is derived from an EMBL/GenBank/DDBJ whole genome shotgun (WGS) entry which is preliminary data.</text>
</comment>
<dbReference type="PROSITE" id="PS50011">
    <property type="entry name" value="PROTEIN_KINASE_DOM"/>
    <property type="match status" value="1"/>
</dbReference>
<dbReference type="PANTHER" id="PTHR24361:SF678">
    <property type="entry name" value="SPORULATION-SPECIFIC PROTEIN 1"/>
    <property type="match status" value="1"/>
</dbReference>
<feature type="binding site" evidence="3">
    <location>
        <position position="482"/>
    </location>
    <ligand>
        <name>ATP</name>
        <dbReference type="ChEBI" id="CHEBI:30616"/>
    </ligand>
</feature>
<dbReference type="InterPro" id="IPR055164">
    <property type="entry name" value="EDR1/CTR1/ARMC3-like_pept-like"/>
</dbReference>
<evidence type="ECO:0000313" key="8">
    <source>
        <dbReference type="Proteomes" id="UP001431209"/>
    </source>
</evidence>
<evidence type="ECO:0000259" key="6">
    <source>
        <dbReference type="PROSITE" id="PS50011"/>
    </source>
</evidence>
<evidence type="ECO:0000256" key="1">
    <source>
        <dbReference type="ARBA" id="ARBA00022741"/>
    </source>
</evidence>
<sequence length="716" mass="82133">MTTGATLKTFRSSPNISIPNNANSPTAKTANILPSNSYVTPSSGNTLKPPGISLLTPLNFSVTTIPSTTLHTGSMTTRNPVTMKVPKPPGPMPITGAEEDLRRELKEYKQLNDTYKLKLIDQKDRLYEASDRLKLQTAALEKTTTELTSIKKERDQELKQWRKHNRPVQLLLIGYLLDSLKRDGGLSEHAILQVENMMRHKNNGRGPPRIVKYLCECILHRVAVRNHTYKYRIQGMLDFDEHIDEDIFYEGNMSYKSLEQLKSDRTRYDQNDVTLVVDPESDLELLTFVEGLRYDMRSMTDLKKAYLHLSVAVDQRMGRAADKLYLETPQHIQQLQQQLDTNVLYMGFLRRGTSRHRALLFKFLCDELRSDRLPLKCRLVQGSRGTNHAWNVVVNNDGQMLIVDLIELPGVMFPEGSHEADDYKRARFTNTPCTDPFVRGWLRPLNVESDLQDKQEIGSGGYGKVYKVTLSGFNPPVQLALKVVQMGTMLQQERDKAAEELDLLRYMRHKNVIALRYGCIHKLDMYMFMDLMDSNLHDFIHNNIDHGSYFERECIYALLGSARGIAYLHGKNLIHRDIKPANVLISVKQTAKGNKILKVLIADFGISKQLFQAQETKTLIGTPVYMAREMFMGSYDSKVDVYSYGVMMAECICRRLPRQHDPFTVNELINISRDNQIMLDMVDLQQRCVKPHPDMRPSMEEVVESLEELIIKYYSN</sequence>
<reference evidence="7 8" key="1">
    <citation type="submission" date="2024-03" db="EMBL/GenBank/DDBJ databases">
        <title>The Acrasis kona genome and developmental transcriptomes reveal deep origins of eukaryotic multicellular pathways.</title>
        <authorList>
            <person name="Sheikh S."/>
            <person name="Fu C.-J."/>
            <person name="Brown M.W."/>
            <person name="Baldauf S.L."/>
        </authorList>
    </citation>
    <scope>NUCLEOTIDE SEQUENCE [LARGE SCALE GENOMIC DNA]</scope>
    <source>
        <strain evidence="7 8">ATCC MYA-3509</strain>
    </source>
</reference>
<dbReference type="InterPro" id="IPR017441">
    <property type="entry name" value="Protein_kinase_ATP_BS"/>
</dbReference>
<dbReference type="GO" id="GO:0005737">
    <property type="term" value="C:cytoplasm"/>
    <property type="evidence" value="ECO:0007669"/>
    <property type="project" value="TreeGrafter"/>
</dbReference>
<accession>A0AAW2YSB7</accession>
<dbReference type="PROSITE" id="PS00108">
    <property type="entry name" value="PROTEIN_KINASE_ST"/>
    <property type="match status" value="1"/>
</dbReference>
<dbReference type="AlphaFoldDB" id="A0AAW2YSB7"/>
<feature type="compositionally biased region" description="Polar residues" evidence="5">
    <location>
        <begin position="1"/>
        <end position="11"/>
    </location>
</feature>
<dbReference type="GO" id="GO:0004672">
    <property type="term" value="F:protein kinase activity"/>
    <property type="evidence" value="ECO:0007669"/>
    <property type="project" value="InterPro"/>
</dbReference>
<dbReference type="PROSITE" id="PS00107">
    <property type="entry name" value="PROTEIN_KINASE_ATP"/>
    <property type="match status" value="1"/>
</dbReference>
<feature type="region of interest" description="Disordered" evidence="5">
    <location>
        <begin position="1"/>
        <end position="29"/>
    </location>
</feature>
<keyword evidence="4" id="KW-0175">Coiled coil</keyword>
<dbReference type="PANTHER" id="PTHR24361">
    <property type="entry name" value="MITOGEN-ACTIVATED KINASE KINASE KINASE"/>
    <property type="match status" value="1"/>
</dbReference>
<evidence type="ECO:0000313" key="7">
    <source>
        <dbReference type="EMBL" id="KAL0479062.1"/>
    </source>
</evidence>
<proteinExistence type="predicted"/>
<feature type="compositionally biased region" description="Polar residues" evidence="5">
    <location>
        <begin position="69"/>
        <end position="80"/>
    </location>
</feature>
<dbReference type="GO" id="GO:0005524">
    <property type="term" value="F:ATP binding"/>
    <property type="evidence" value="ECO:0007669"/>
    <property type="project" value="UniProtKB-UniRule"/>
</dbReference>